<name>A0AAV6VQN5_9ARAC</name>
<sequence length="98" mass="11495">MDETPSWGDQMRNCWRHFLAAMSAMVHCRCKEFYNLCCCCGRGYHEELEEESSEEWYMKNRSQTTACETVAFAPFAWRYVVGVAMINDRLGECLLVNF</sequence>
<evidence type="ECO:0000313" key="1">
    <source>
        <dbReference type="EMBL" id="KAG8198455.1"/>
    </source>
</evidence>
<keyword evidence="2" id="KW-1185">Reference proteome</keyword>
<accession>A0AAV6VQN5</accession>
<gene>
    <name evidence="1" type="ORF">JTE90_022190</name>
</gene>
<comment type="caution">
    <text evidence="1">The sequence shown here is derived from an EMBL/GenBank/DDBJ whole genome shotgun (WGS) entry which is preliminary data.</text>
</comment>
<proteinExistence type="predicted"/>
<dbReference type="AlphaFoldDB" id="A0AAV6VQN5"/>
<evidence type="ECO:0000313" key="2">
    <source>
        <dbReference type="Proteomes" id="UP000827092"/>
    </source>
</evidence>
<protein>
    <submittedName>
        <fullName evidence="1">Uncharacterized protein</fullName>
    </submittedName>
</protein>
<dbReference type="EMBL" id="JAFNEN010000040">
    <property type="protein sequence ID" value="KAG8198455.1"/>
    <property type="molecule type" value="Genomic_DNA"/>
</dbReference>
<organism evidence="1 2">
    <name type="scientific">Oedothorax gibbosus</name>
    <dbReference type="NCBI Taxonomy" id="931172"/>
    <lineage>
        <taxon>Eukaryota</taxon>
        <taxon>Metazoa</taxon>
        <taxon>Ecdysozoa</taxon>
        <taxon>Arthropoda</taxon>
        <taxon>Chelicerata</taxon>
        <taxon>Arachnida</taxon>
        <taxon>Araneae</taxon>
        <taxon>Araneomorphae</taxon>
        <taxon>Entelegynae</taxon>
        <taxon>Araneoidea</taxon>
        <taxon>Linyphiidae</taxon>
        <taxon>Erigoninae</taxon>
        <taxon>Oedothorax</taxon>
    </lineage>
</organism>
<dbReference type="Proteomes" id="UP000827092">
    <property type="component" value="Unassembled WGS sequence"/>
</dbReference>
<reference evidence="1 2" key="1">
    <citation type="journal article" date="2022" name="Nat. Ecol. Evol.">
        <title>A masculinizing supergene underlies an exaggerated male reproductive morph in a spider.</title>
        <authorList>
            <person name="Hendrickx F."/>
            <person name="De Corte Z."/>
            <person name="Sonet G."/>
            <person name="Van Belleghem S.M."/>
            <person name="Kostlbacher S."/>
            <person name="Vangestel C."/>
        </authorList>
    </citation>
    <scope>NUCLEOTIDE SEQUENCE [LARGE SCALE GENOMIC DNA]</scope>
    <source>
        <strain evidence="1">W744_W776</strain>
    </source>
</reference>